<proteinExistence type="predicted"/>
<dbReference type="Proteomes" id="UP000179219">
    <property type="component" value="Unassembled WGS sequence"/>
</dbReference>
<dbReference type="EMBL" id="MGFP01000021">
    <property type="protein sequence ID" value="OGM09550.1"/>
    <property type="molecule type" value="Genomic_DNA"/>
</dbReference>
<evidence type="ECO:0000313" key="1">
    <source>
        <dbReference type="EMBL" id="OGM09550.1"/>
    </source>
</evidence>
<sequence length="151" mass="16845">MKKVVIILVLILAVLFFIRFVISGSEDTWICDEEKGEWVKHGNPSAPEPITDCGNEIAPNKDRRDNQIEKCHSQSGKTLFLDEALIIAGKKCLGGKLNIQKEYFCNSSTGTWWIGFEPDEPKEGCNPACVVFVDTGETEINWRCTGLIAPK</sequence>
<reference evidence="1 2" key="1">
    <citation type="journal article" date="2016" name="Nat. Commun.">
        <title>Thousands of microbial genomes shed light on interconnected biogeochemical processes in an aquifer system.</title>
        <authorList>
            <person name="Anantharaman K."/>
            <person name="Brown C.T."/>
            <person name="Hug L.A."/>
            <person name="Sharon I."/>
            <person name="Castelle C.J."/>
            <person name="Probst A.J."/>
            <person name="Thomas B.C."/>
            <person name="Singh A."/>
            <person name="Wilkins M.J."/>
            <person name="Karaoz U."/>
            <person name="Brodie E.L."/>
            <person name="Williams K.H."/>
            <person name="Hubbard S.S."/>
            <person name="Banfield J.F."/>
        </authorList>
    </citation>
    <scope>NUCLEOTIDE SEQUENCE [LARGE SCALE GENOMIC DNA]</scope>
</reference>
<gene>
    <name evidence="1" type="ORF">A2159_00170</name>
</gene>
<accession>A0A1F7X382</accession>
<name>A0A1F7X382_9BACT</name>
<comment type="caution">
    <text evidence="1">The sequence shown here is derived from an EMBL/GenBank/DDBJ whole genome shotgun (WGS) entry which is preliminary data.</text>
</comment>
<evidence type="ECO:0000313" key="2">
    <source>
        <dbReference type="Proteomes" id="UP000179219"/>
    </source>
</evidence>
<organism evidence="1 2">
    <name type="scientific">Candidatus Woesebacteria bacterium RBG_13_34_9</name>
    <dbReference type="NCBI Taxonomy" id="1802477"/>
    <lineage>
        <taxon>Bacteria</taxon>
        <taxon>Candidatus Woeseibacteriota</taxon>
    </lineage>
</organism>
<protein>
    <submittedName>
        <fullName evidence="1">Uncharacterized protein</fullName>
    </submittedName>
</protein>
<dbReference type="AlphaFoldDB" id="A0A1F7X382"/>